<feature type="compositionally biased region" description="Low complexity" evidence="1">
    <location>
        <begin position="964"/>
        <end position="981"/>
    </location>
</feature>
<feature type="compositionally biased region" description="Basic residues" evidence="1">
    <location>
        <begin position="1"/>
        <end position="10"/>
    </location>
</feature>
<feature type="compositionally biased region" description="Low complexity" evidence="1">
    <location>
        <begin position="165"/>
        <end position="181"/>
    </location>
</feature>
<feature type="compositionally biased region" description="Low complexity" evidence="1">
    <location>
        <begin position="648"/>
        <end position="661"/>
    </location>
</feature>
<feature type="region of interest" description="Disordered" evidence="1">
    <location>
        <begin position="436"/>
        <end position="501"/>
    </location>
</feature>
<comment type="caution">
    <text evidence="2">The sequence shown here is derived from an EMBL/GenBank/DDBJ whole genome shotgun (WGS) entry which is preliminary data.</text>
</comment>
<feature type="compositionally biased region" description="Polar residues" evidence="1">
    <location>
        <begin position="126"/>
        <end position="137"/>
    </location>
</feature>
<feature type="compositionally biased region" description="Polar residues" evidence="1">
    <location>
        <begin position="715"/>
        <end position="726"/>
    </location>
</feature>
<gene>
    <name evidence="2" type="ORF">SCUCBS95973_009826</name>
</gene>
<feature type="region of interest" description="Disordered" evidence="1">
    <location>
        <begin position="165"/>
        <end position="365"/>
    </location>
</feature>
<feature type="compositionally biased region" description="Acidic residues" evidence="1">
    <location>
        <begin position="921"/>
        <end position="932"/>
    </location>
</feature>
<keyword evidence="3" id="KW-1185">Reference proteome</keyword>
<feature type="compositionally biased region" description="Low complexity" evidence="1">
    <location>
        <begin position="347"/>
        <end position="361"/>
    </location>
</feature>
<evidence type="ECO:0000313" key="3">
    <source>
        <dbReference type="Proteomes" id="UP001642405"/>
    </source>
</evidence>
<feature type="compositionally biased region" description="Basic and acidic residues" evidence="1">
    <location>
        <begin position="1273"/>
        <end position="1282"/>
    </location>
</feature>
<feature type="compositionally biased region" description="Basic and acidic residues" evidence="1">
    <location>
        <begin position="1802"/>
        <end position="1814"/>
    </location>
</feature>
<accession>A0ABP0D1U2</accession>
<proteinExistence type="predicted"/>
<feature type="compositionally biased region" description="Low complexity" evidence="1">
    <location>
        <begin position="115"/>
        <end position="125"/>
    </location>
</feature>
<evidence type="ECO:0000256" key="1">
    <source>
        <dbReference type="SAM" id="MobiDB-lite"/>
    </source>
</evidence>
<feature type="compositionally biased region" description="Polar residues" evidence="1">
    <location>
        <begin position="775"/>
        <end position="797"/>
    </location>
</feature>
<feature type="compositionally biased region" description="Low complexity" evidence="1">
    <location>
        <begin position="613"/>
        <end position="626"/>
    </location>
</feature>
<protein>
    <submittedName>
        <fullName evidence="2">Uncharacterized protein</fullName>
    </submittedName>
</protein>
<feature type="compositionally biased region" description="Basic and acidic residues" evidence="1">
    <location>
        <begin position="829"/>
        <end position="843"/>
    </location>
</feature>
<feature type="compositionally biased region" description="Acidic residues" evidence="1">
    <location>
        <begin position="1695"/>
        <end position="1706"/>
    </location>
</feature>
<feature type="compositionally biased region" description="Low complexity" evidence="1">
    <location>
        <begin position="1610"/>
        <end position="1636"/>
    </location>
</feature>
<feature type="compositionally biased region" description="Polar residues" evidence="1">
    <location>
        <begin position="669"/>
        <end position="687"/>
    </location>
</feature>
<feature type="compositionally biased region" description="Polar residues" evidence="1">
    <location>
        <begin position="1482"/>
        <end position="1491"/>
    </location>
</feature>
<feature type="compositionally biased region" description="Basic and acidic residues" evidence="1">
    <location>
        <begin position="1654"/>
        <end position="1665"/>
    </location>
</feature>
<feature type="compositionally biased region" description="Acidic residues" evidence="1">
    <location>
        <begin position="1283"/>
        <end position="1293"/>
    </location>
</feature>
<feature type="compositionally biased region" description="Low complexity" evidence="1">
    <location>
        <begin position="1492"/>
        <end position="1505"/>
    </location>
</feature>
<feature type="compositionally biased region" description="Basic and acidic residues" evidence="1">
    <location>
        <begin position="1306"/>
        <end position="1315"/>
    </location>
</feature>
<feature type="compositionally biased region" description="Polar residues" evidence="1">
    <location>
        <begin position="1414"/>
        <end position="1423"/>
    </location>
</feature>
<sequence>MFGARKKGKKQPYTPPTAASVNPGAATAAVSAYNLSSAAAAAALKALPTPPTNVAAVQTKRTMRRSSSVSSEGSRRALSPAPSIKRVMGLGGGKDTREGVVVSPTGAPTLRRRGSSSSIKSMSSMTGRTFRSPSPHGSRTAALAAAAVSPNGSINSKHSLSMNAAGTAAALAAGRSTATAGGSSGGGLSSRSRSQPPPPPVPIIPKHVIESQPKQQTSKQNKRASTLGFVQQPLRLASQKQKEGRSSWFGSGTVGDIDTVRTSDVPMDINGYAQQPERPGSRSSLQNFSYPSRQRLGSPPPSPTLTRANVAAAPAATAAVSPPPVKSLARSASTERVPTQLPASQPRATAAATRRSASTSRVIGRSSAAPDMTLVYDPNSRRMVPRAELLMMEQSILDASERPQKQQRKKKLQQGTAAVSLAGSHLAQGTLTHAHGSAAPLNRSEVERAAKEPQPQPRSRHQLQQSAPKAVQVQAPETSRSPPEERQLPKISTAIVKPQDPVQLVAEDRGLEELAQPLPALSTSTSTPSSSVSSLTALAASQLAMSPVAIQNASSPDDSGFESAILTEDSRPVLVKRPSIVHEEPDLEEEEEQQQQQQHGRTQTTPPKSKTELSTAAAVVAAAGSRAARDDLDGVSTKHAPHHDEHAAPQQEQQAPAAAPPKEQERTRSNSPVRATRFSTIVGSNLTVRRHSPPPRSISPRKSALKHPGPRDASPSDSASEANPSSLAGEVALSNRKKAQRVSFDDKAVVVTQSPLPPSPPHSPGLSSLPGASDAPQSSHAAQQPPTRSRSWFSNIGRSKKKGDQSTASGDDDDLVMKPRPALPSFGSVRDKSHPAQQEERPLVRPVGEAQSAARQPRQPLESHSTSSDHAIGFIVGAERQTSPQGARNTANTSRYREPLPPVVTSVDGNGYVSDITDSSNGDDEADLDDVEEHSPVLRFDEVQDTTVPATLDEPIMPSPPTPIAADDLIIIPPGSSSPMKSPKKTVPAIAITHPSQENLTAVRGTGVDEREDENEELDEQPTAAASPVATVAAVPVVKSSPVRSLFDVPGMFPLDSESDGTTKSSPIHASFAAEDLSNQAVPTRQNAFEPITQDDDHSYSPQMPATVFATHMPTLHEETSLRNEPMDDDDSDSEVFSDAYEDLSDIEGDGFLSLDAVVDSPIVPDLSKSPFAASPLTGSPSRKAETLQLTPSPLAKEVAPAALRNGSSTTAADTTVLPAVGAGGAMGGMAALATTAMNKQLNGAPPADAENEEDWEKIKAFWRGLTTEKRAQLEKEAKEEAATEGDLEDEPAAADKKPRRKKSVEKRIAEKKAILELTPARQVAAAPAAPAAPSAPAAAIAHQSQKPAATRIRQSMRDNAPAASGGSGSPGSQTPPHPAAIQKERIASAFPPKAAKGAVTRPAPPTMHARTVSADSSASPVQGKSGVTGLLPSALRRRGSDSSDSSFKRFRSNSNGAATGGTAGISIFRTSMRSDAKPTAALSNGTSNGTLNNRSSRFSLRSLSPTGSTTLRGSTESSPAHFRRSMRDGNSNSGFTSMDTRRMSSPGVMASSTLRKSAAADSGGGFFSLGKKRGSKLLQRSKDQGGGGGGKSGRGRFDSSDEDDDDIFGPSRASNGGAAAAAYRRSASAGGAFRSRFVDSSDEDEAVPSTRTVDARKNGKDHVVPKTLRSGSSMRSASARPASSSLPLSPMLSEELEEDKDEEEASNARPAALAVNNNIGTSTLRRSRSGRGQIVPGSPMYSPTTTGAVGVNTSMMTPTRRSSGIMSVLRRKKNDGPVSPISVNNGASGNKIQRAGLVDSAARRDTQLERSSRELAAVRSNSRGSQGRRVTGADGDSDDDLDSDDGRVQATDSWPLPGPSTNGVRTQTSAGVFASISPDKKKKKFPGLRRMFRLDD</sequence>
<feature type="compositionally biased region" description="Polar residues" evidence="1">
    <location>
        <begin position="1860"/>
        <end position="1871"/>
    </location>
</feature>
<feature type="compositionally biased region" description="Polar residues" evidence="1">
    <location>
        <begin position="330"/>
        <end position="343"/>
    </location>
</feature>
<evidence type="ECO:0000313" key="2">
    <source>
        <dbReference type="EMBL" id="CAK7237080.1"/>
    </source>
</evidence>
<feature type="region of interest" description="Disordered" evidence="1">
    <location>
        <begin position="550"/>
        <end position="1027"/>
    </location>
</feature>
<organism evidence="2 3">
    <name type="scientific">Sporothrix curviconia</name>
    <dbReference type="NCBI Taxonomy" id="1260050"/>
    <lineage>
        <taxon>Eukaryota</taxon>
        <taxon>Fungi</taxon>
        <taxon>Dikarya</taxon>
        <taxon>Ascomycota</taxon>
        <taxon>Pezizomycotina</taxon>
        <taxon>Sordariomycetes</taxon>
        <taxon>Sordariomycetidae</taxon>
        <taxon>Ophiostomatales</taxon>
        <taxon>Ophiostomataceae</taxon>
        <taxon>Sporothrix</taxon>
    </lineage>
</organism>
<dbReference type="Proteomes" id="UP001642405">
    <property type="component" value="Unassembled WGS sequence"/>
</dbReference>
<feature type="compositionally biased region" description="Polar residues" evidence="1">
    <location>
        <begin position="1782"/>
        <end position="1792"/>
    </location>
</feature>
<feature type="compositionally biased region" description="Basic and acidic residues" evidence="1">
    <location>
        <begin position="933"/>
        <end position="942"/>
    </location>
</feature>
<feature type="compositionally biased region" description="Acidic residues" evidence="1">
    <location>
        <begin position="1010"/>
        <end position="1020"/>
    </location>
</feature>
<feature type="region of interest" description="Disordered" evidence="1">
    <location>
        <begin position="1723"/>
        <end position="1897"/>
    </location>
</feature>
<feature type="compositionally biased region" description="Polar residues" evidence="1">
    <location>
        <begin position="1529"/>
        <end position="1539"/>
    </location>
</feature>
<feature type="compositionally biased region" description="Low complexity" evidence="1">
    <location>
        <begin position="308"/>
        <end position="320"/>
    </location>
</feature>
<feature type="region of interest" description="Disordered" evidence="1">
    <location>
        <begin position="1273"/>
        <end position="1711"/>
    </location>
</feature>
<feature type="compositionally biased region" description="Polar residues" evidence="1">
    <location>
        <begin position="599"/>
        <end position="608"/>
    </location>
</feature>
<reference evidence="2 3" key="1">
    <citation type="submission" date="2024-01" db="EMBL/GenBank/DDBJ databases">
        <authorList>
            <person name="Allen C."/>
            <person name="Tagirdzhanova G."/>
        </authorList>
    </citation>
    <scope>NUCLEOTIDE SEQUENCE [LARGE SCALE GENOMIC DNA]</scope>
</reference>
<feature type="compositionally biased region" description="Low complexity" evidence="1">
    <location>
        <begin position="1669"/>
        <end position="1694"/>
    </location>
</feature>
<dbReference type="EMBL" id="CAWUHB010000134">
    <property type="protein sequence ID" value="CAK7237080.1"/>
    <property type="molecule type" value="Genomic_DNA"/>
</dbReference>
<feature type="compositionally biased region" description="Polar residues" evidence="1">
    <location>
        <begin position="880"/>
        <end position="894"/>
    </location>
</feature>
<feature type="compositionally biased region" description="Polar residues" evidence="1">
    <location>
        <begin position="1742"/>
        <end position="1766"/>
    </location>
</feature>
<feature type="compositionally biased region" description="Polar residues" evidence="1">
    <location>
        <begin position="1506"/>
        <end position="1519"/>
    </location>
</feature>
<feature type="compositionally biased region" description="Basic residues" evidence="1">
    <location>
        <begin position="1881"/>
        <end position="1897"/>
    </location>
</feature>
<feature type="compositionally biased region" description="Low complexity" evidence="1">
    <location>
        <begin position="65"/>
        <end position="79"/>
    </location>
</feature>
<feature type="compositionally biased region" description="Low complexity" evidence="1">
    <location>
        <begin position="1325"/>
        <end position="1342"/>
    </location>
</feature>
<feature type="compositionally biased region" description="Polar residues" evidence="1">
    <location>
        <begin position="281"/>
        <end position="292"/>
    </location>
</feature>
<name>A0ABP0D1U2_9PEZI</name>
<feature type="region of interest" description="Disordered" evidence="1">
    <location>
        <begin position="45"/>
        <end position="144"/>
    </location>
</feature>
<feature type="region of interest" description="Disordered" evidence="1">
    <location>
        <begin position="1"/>
        <end position="22"/>
    </location>
</feature>